<accession>A0A1H7QMA2</accession>
<keyword evidence="3" id="KW-1185">Reference proteome</keyword>
<evidence type="ECO:0000313" key="3">
    <source>
        <dbReference type="Proteomes" id="UP000183015"/>
    </source>
</evidence>
<dbReference type="PIRSF" id="PIRSF017393">
    <property type="entry name" value="MTase_SAV2177"/>
    <property type="match status" value="1"/>
</dbReference>
<proteinExistence type="predicted"/>
<dbReference type="Pfam" id="PF04672">
    <property type="entry name" value="Methyltransf_19"/>
    <property type="match status" value="1"/>
</dbReference>
<dbReference type="InterPro" id="IPR006764">
    <property type="entry name" value="SAM_dep_MeTrfase_SAV2177_type"/>
</dbReference>
<reference evidence="3" key="1">
    <citation type="submission" date="2016-10" db="EMBL/GenBank/DDBJ databases">
        <authorList>
            <person name="Varghese N."/>
        </authorList>
    </citation>
    <scope>NUCLEOTIDE SEQUENCE [LARGE SCALE GENOMIC DNA]</scope>
    <source>
        <strain evidence="3">DSM 45096 / BCRC 16803 / CGMCC 4.1857 / CIP 109030 / JCM 12277 / KCTC 19219 / NBRC 100920 / 33214</strain>
    </source>
</reference>
<protein>
    <submittedName>
        <fullName evidence="2">S-adenosyl methyltransferase</fullName>
    </submittedName>
</protein>
<gene>
    <name evidence="2" type="ORF">SAMN05414137_109106</name>
</gene>
<evidence type="ECO:0000313" key="2">
    <source>
        <dbReference type="EMBL" id="SEL49046.1"/>
    </source>
</evidence>
<dbReference type="AlphaFoldDB" id="A0A1H7QMA2"/>
<dbReference type="GO" id="GO:0008168">
    <property type="term" value="F:methyltransferase activity"/>
    <property type="evidence" value="ECO:0007669"/>
    <property type="project" value="UniProtKB-KW"/>
</dbReference>
<evidence type="ECO:0000256" key="1">
    <source>
        <dbReference type="SAM" id="MobiDB-lite"/>
    </source>
</evidence>
<keyword evidence="2" id="KW-0489">Methyltransferase</keyword>
<dbReference type="Proteomes" id="UP000183015">
    <property type="component" value="Unassembled WGS sequence"/>
</dbReference>
<dbReference type="CDD" id="cd02440">
    <property type="entry name" value="AdoMet_MTases"/>
    <property type="match status" value="1"/>
</dbReference>
<dbReference type="SUPFAM" id="SSF53335">
    <property type="entry name" value="S-adenosyl-L-methionine-dependent methyltransferases"/>
    <property type="match status" value="1"/>
</dbReference>
<dbReference type="STRING" id="235985.SAMN05414137_109106"/>
<name>A0A1H7QMA2_STRJI</name>
<organism evidence="2 3">
    <name type="scientific">Streptacidiphilus jiangxiensis</name>
    <dbReference type="NCBI Taxonomy" id="235985"/>
    <lineage>
        <taxon>Bacteria</taxon>
        <taxon>Bacillati</taxon>
        <taxon>Actinomycetota</taxon>
        <taxon>Actinomycetes</taxon>
        <taxon>Kitasatosporales</taxon>
        <taxon>Streptomycetaceae</taxon>
        <taxon>Streptacidiphilus</taxon>
    </lineage>
</organism>
<dbReference type="Gene3D" id="3.40.50.150">
    <property type="entry name" value="Vaccinia Virus protein VP39"/>
    <property type="match status" value="1"/>
</dbReference>
<dbReference type="EMBL" id="FOAZ01000009">
    <property type="protein sequence ID" value="SEL49046.1"/>
    <property type="molecule type" value="Genomic_DNA"/>
</dbReference>
<dbReference type="InterPro" id="IPR029063">
    <property type="entry name" value="SAM-dependent_MTases_sf"/>
</dbReference>
<keyword evidence="2" id="KW-0808">Transferase</keyword>
<feature type="region of interest" description="Disordered" evidence="1">
    <location>
        <begin position="254"/>
        <end position="277"/>
    </location>
</feature>
<dbReference type="eggNOG" id="COG3315">
    <property type="taxonomic scope" value="Bacteria"/>
</dbReference>
<dbReference type="GO" id="GO:0032259">
    <property type="term" value="P:methylation"/>
    <property type="evidence" value="ECO:0007669"/>
    <property type="project" value="UniProtKB-KW"/>
</dbReference>
<sequence length="286" mass="30731">MAEDAWGPSGWMSTAVQQEPVERIELHTDRPQSARMYDYLLGGKTNFAPDREIAAKALEAFPGLRDVIRAGRAFLGRAAGFLAEQGVDQFLDIGSGIPTSPNLHEIVQEVNPAARIVYVDNDPIVLAHTRALLNSTPEGRIDFLAADLRAPKAILDHPCLSGPDPALDLTRPVGLVLSAVVHFVADEDDPYGIVRTLLDALPSGSWLVLSHATADASPDQVDRAGSAYRGGGVGIRPRSREEFARFAEGLEPVEPGIVPPGEWRPRPGAPVSATTRDGYVLVARKP</sequence>